<gene>
    <name evidence="1" type="ORF">DW967_17890</name>
</gene>
<sequence>MEQNLTVNKDIPEQVSGYIEQVIRNIYNEHPHEVKTVLLGAVSVILGFGAYKEYGLIPKLAIREEA</sequence>
<evidence type="ECO:0000313" key="2">
    <source>
        <dbReference type="Proteomes" id="UP000283721"/>
    </source>
</evidence>
<name>A0A413Q123_9FIRM</name>
<dbReference type="EMBL" id="QSES01000083">
    <property type="protein sequence ID" value="RGZ85947.1"/>
    <property type="molecule type" value="Genomic_DNA"/>
</dbReference>
<proteinExistence type="predicted"/>
<accession>A0A413Q123</accession>
<reference evidence="1 2" key="1">
    <citation type="submission" date="2018-08" db="EMBL/GenBank/DDBJ databases">
        <title>A genome reference for cultivated species of the human gut microbiota.</title>
        <authorList>
            <person name="Zou Y."/>
            <person name="Xue W."/>
            <person name="Luo G."/>
        </authorList>
    </citation>
    <scope>NUCLEOTIDE SEQUENCE [LARGE SCALE GENOMIC DNA]</scope>
    <source>
        <strain evidence="1 2">AM47-6BH</strain>
    </source>
</reference>
<dbReference type="Proteomes" id="UP000283721">
    <property type="component" value="Unassembled WGS sequence"/>
</dbReference>
<evidence type="ECO:0000313" key="1">
    <source>
        <dbReference type="EMBL" id="RGZ85947.1"/>
    </source>
</evidence>
<organism evidence="1 2">
    <name type="scientific">Agathobacter rectalis</name>
    <dbReference type="NCBI Taxonomy" id="39491"/>
    <lineage>
        <taxon>Bacteria</taxon>
        <taxon>Bacillati</taxon>
        <taxon>Bacillota</taxon>
        <taxon>Clostridia</taxon>
        <taxon>Lachnospirales</taxon>
        <taxon>Lachnospiraceae</taxon>
        <taxon>Agathobacter</taxon>
    </lineage>
</organism>
<dbReference type="AlphaFoldDB" id="A0A413Q123"/>
<comment type="caution">
    <text evidence="1">The sequence shown here is derived from an EMBL/GenBank/DDBJ whole genome shotgun (WGS) entry which is preliminary data.</text>
</comment>
<protein>
    <submittedName>
        <fullName evidence="1">Uncharacterized protein</fullName>
    </submittedName>
</protein>